<evidence type="ECO:0000259" key="2">
    <source>
        <dbReference type="Pfam" id="PF21407"/>
    </source>
</evidence>
<dbReference type="Pfam" id="PF14082">
    <property type="entry name" value="SduA_C"/>
    <property type="match status" value="1"/>
</dbReference>
<dbReference type="Proteomes" id="UP000727993">
    <property type="component" value="Unassembled WGS sequence"/>
</dbReference>
<evidence type="ECO:0000313" key="4">
    <source>
        <dbReference type="Proteomes" id="UP000727993"/>
    </source>
</evidence>
<organism evidence="3 4">
    <name type="scientific">Candidatus Neomicrothrix subdominans</name>
    <dbReference type="NCBI Taxonomy" id="2954438"/>
    <lineage>
        <taxon>Bacteria</taxon>
        <taxon>Bacillati</taxon>
        <taxon>Actinomycetota</taxon>
        <taxon>Acidimicrobiia</taxon>
        <taxon>Acidimicrobiales</taxon>
        <taxon>Microthrixaceae</taxon>
        <taxon>Candidatus Neomicrothrix</taxon>
    </lineage>
</organism>
<sequence length="369" mass="40422">MADHISTHYVKSGYATSDDIVLSQTPTTRTVLRPALHAGGVRGEVIRQKIGEEGNWADINDVDFRKLPADCGVAIELSTEATALLHTKLTQLYEVQKQKGAAPGDHSYVVAGSDEVVLVTGATRQKAIKELVDGDHSEEFWNELAKKDADLASRLAASQLQLVRETAIRQFADDIATYVSDEDHWQQFFETHPWMLQAAFSSPVFMLRGEAYVGGKRAAGRQGSGGVATDFLFSDESTKVSRSSRLRHLERSSLVGCIEVGADSGDAQEIYSASPGLSGGVVQTRNQMAVAVDHFKSVIGDEFKDLNQIHPKGVLIVGDSSGLTERKKASFNFFRQGLFSMTVITYDELLSRLGILYDVRVEELGEPKR</sequence>
<proteinExistence type="predicted"/>
<dbReference type="Pfam" id="PF21407">
    <property type="entry name" value="SduA_N"/>
    <property type="match status" value="1"/>
</dbReference>
<name>A0A936TE11_9ACTN</name>
<dbReference type="InterPro" id="IPR048396">
    <property type="entry name" value="SduA_N"/>
</dbReference>
<accession>A0A936TE11</accession>
<evidence type="ECO:0000259" key="1">
    <source>
        <dbReference type="Pfam" id="PF14082"/>
    </source>
</evidence>
<dbReference type="EMBL" id="JADJZA010000001">
    <property type="protein sequence ID" value="MBK9296219.1"/>
    <property type="molecule type" value="Genomic_DNA"/>
</dbReference>
<evidence type="ECO:0000313" key="3">
    <source>
        <dbReference type="EMBL" id="MBK9296219.1"/>
    </source>
</evidence>
<protein>
    <submittedName>
        <fullName evidence="3">DUF4263 domain-containing protein</fullName>
    </submittedName>
</protein>
<dbReference type="InterPro" id="IPR025359">
    <property type="entry name" value="SduA_C"/>
</dbReference>
<feature type="domain" description="Shedu protein SduA N-terminal" evidence="2">
    <location>
        <begin position="15"/>
        <end position="102"/>
    </location>
</feature>
<dbReference type="AlphaFoldDB" id="A0A936TE11"/>
<comment type="caution">
    <text evidence="3">The sequence shown here is derived from an EMBL/GenBank/DDBJ whole genome shotgun (WGS) entry which is preliminary data.</text>
</comment>
<feature type="domain" description="Shedu protein SduA C-terminal" evidence="1">
    <location>
        <begin position="180"/>
        <end position="350"/>
    </location>
</feature>
<reference evidence="3 4" key="1">
    <citation type="submission" date="2020-10" db="EMBL/GenBank/DDBJ databases">
        <title>Connecting structure to function with the recovery of over 1000 high-quality activated sludge metagenome-assembled genomes encoding full-length rRNA genes using long-read sequencing.</title>
        <authorList>
            <person name="Singleton C.M."/>
            <person name="Petriglieri F."/>
            <person name="Kristensen J.M."/>
            <person name="Kirkegaard R.H."/>
            <person name="Michaelsen T.Y."/>
            <person name="Andersen M.H."/>
            <person name="Karst S.M."/>
            <person name="Dueholm M.S."/>
            <person name="Nielsen P.H."/>
            <person name="Albertsen M."/>
        </authorList>
    </citation>
    <scope>NUCLEOTIDE SEQUENCE [LARGE SCALE GENOMIC DNA]</scope>
    <source>
        <strain evidence="3">Lyne_18-Q3-R50-59_MAXAC.006</strain>
    </source>
</reference>
<gene>
    <name evidence="3" type="ORF">IPN02_05000</name>
</gene>